<dbReference type="Pfam" id="PF18862">
    <property type="entry name" value="ApeA_NTD1"/>
    <property type="match status" value="1"/>
</dbReference>
<dbReference type="OrthoDB" id="2078820at2"/>
<dbReference type="EMBL" id="MKIE01000001">
    <property type="protein sequence ID" value="OHW63393.1"/>
    <property type="molecule type" value="Genomic_DNA"/>
</dbReference>
<evidence type="ECO:0000313" key="4">
    <source>
        <dbReference type="Proteomes" id="UP000180254"/>
    </source>
</evidence>
<accession>A0A1S1V9V3</accession>
<feature type="domain" description="ApeA N-terminal" evidence="2">
    <location>
        <begin position="4"/>
        <end position="260"/>
    </location>
</feature>
<keyword evidence="4" id="KW-1185">Reference proteome</keyword>
<dbReference type="RefSeq" id="WP_071060838.1">
    <property type="nucleotide sequence ID" value="NZ_MKIE01000001.1"/>
</dbReference>
<gene>
    <name evidence="3" type="ORF">EUAN_02570</name>
</gene>
<dbReference type="InterPro" id="IPR041223">
    <property type="entry name" value="ApeA_NTD"/>
</dbReference>
<dbReference type="Proteomes" id="UP000180254">
    <property type="component" value="Unassembled WGS sequence"/>
</dbReference>
<comment type="caution">
    <text evidence="3">The sequence shown here is derived from an EMBL/GenBank/DDBJ whole genome shotgun (WGS) entry which is preliminary data.</text>
</comment>
<dbReference type="Pfam" id="PF18739">
    <property type="entry name" value="HEPN_Apea"/>
    <property type="match status" value="1"/>
</dbReference>
<organism evidence="3 4">
    <name type="scientific">Andreesenia angusta</name>
    <dbReference type="NCBI Taxonomy" id="39480"/>
    <lineage>
        <taxon>Bacteria</taxon>
        <taxon>Bacillati</taxon>
        <taxon>Bacillota</taxon>
        <taxon>Tissierellia</taxon>
        <taxon>Tissierellales</taxon>
        <taxon>Gottschalkiaceae</taxon>
        <taxon>Andreesenia</taxon>
    </lineage>
</organism>
<name>A0A1S1V9V3_9FIRM</name>
<dbReference type="STRING" id="39480.EUAN_02570"/>
<evidence type="ECO:0000259" key="2">
    <source>
        <dbReference type="Pfam" id="PF18862"/>
    </source>
</evidence>
<evidence type="ECO:0000259" key="1">
    <source>
        <dbReference type="Pfam" id="PF18739"/>
    </source>
</evidence>
<dbReference type="AlphaFoldDB" id="A0A1S1V9V3"/>
<evidence type="ECO:0000313" key="3">
    <source>
        <dbReference type="EMBL" id="OHW63393.1"/>
    </source>
</evidence>
<proteinExistence type="predicted"/>
<reference evidence="3 4" key="1">
    <citation type="submission" date="2016-09" db="EMBL/GenBank/DDBJ databases">
        <title>Genome sequence of Eubacterium angustum.</title>
        <authorList>
            <person name="Poehlein A."/>
            <person name="Daniel R."/>
        </authorList>
    </citation>
    <scope>NUCLEOTIDE SEQUENCE [LARGE SCALE GENOMIC DNA]</scope>
    <source>
        <strain evidence="3 4">DSM 1989</strain>
    </source>
</reference>
<protein>
    <submittedName>
        <fullName evidence="3">Uncharacterized protein</fullName>
    </submittedName>
</protein>
<sequence length="505" mass="59331">MERHVGTWFKEKEPEKKEVAELLIDGNSIEFYSRFHGEVFPTTFIGSDGEYRYKVFVNGSTKPSSNRLLDYTSSHRVFYVLMQNFSFSKGIDISGIVEFSFSIPELIDWIGISTVFYGSTDMDKMAAGEMHLEPIIIHSENPYVELYFESKSFNSSIRGDDRTEIIIKNEPRIKVQYTQEQDIQRVMDDIECIMQFFGLLIGTVSVAQDIRLTIKDQDLKSWLYFNRDFSYNTTIRDVLNRPRTYCYVIAEHLQRYYSNWRKFYFDDSYSLLRRIFFSVNGKKDIFAEDIFVEYMRILDGYHTRISGDEVIKGKIKATLKASTKEIKKLIFTDEGRPLFEDTIQSVIPEWKYTSKHMEDIAGWIAAGFLAKTSLSHRMQELDDQHLQIIRKNAAHIEKLRRDDSIIGAKQDEELIQLYFKELGDTRNYYSHYKLDKTGVLESVQMSDTINVLKATIISIFMSHMDIETDLIRKILEFDSELHFQTMCLREKDDRPFEHPNKVKSK</sequence>
<dbReference type="InterPro" id="IPR041229">
    <property type="entry name" value="HEPN_Apea"/>
</dbReference>
<feature type="domain" description="Apea-like HEPN" evidence="1">
    <location>
        <begin position="293"/>
        <end position="469"/>
    </location>
</feature>